<dbReference type="Proteomes" id="UP000031599">
    <property type="component" value="Unassembled WGS sequence"/>
</dbReference>
<dbReference type="AlphaFoldDB" id="A0A0C2D326"/>
<protein>
    <submittedName>
        <fullName evidence="1">Uncharacterized protein</fullName>
    </submittedName>
</protein>
<proteinExistence type="predicted"/>
<organism evidence="1 2">
    <name type="scientific">Enhygromyxa salina</name>
    <dbReference type="NCBI Taxonomy" id="215803"/>
    <lineage>
        <taxon>Bacteria</taxon>
        <taxon>Pseudomonadati</taxon>
        <taxon>Myxococcota</taxon>
        <taxon>Polyangia</taxon>
        <taxon>Nannocystales</taxon>
        <taxon>Nannocystaceae</taxon>
        <taxon>Enhygromyxa</taxon>
    </lineage>
</organism>
<evidence type="ECO:0000313" key="1">
    <source>
        <dbReference type="EMBL" id="KIG14537.1"/>
    </source>
</evidence>
<accession>A0A0C2D326</accession>
<evidence type="ECO:0000313" key="2">
    <source>
        <dbReference type="Proteomes" id="UP000031599"/>
    </source>
</evidence>
<gene>
    <name evidence="1" type="ORF">DB30_06685</name>
</gene>
<sequence length="230" mass="25020">MLGAGRRSDPVELVVMRTTFLNPPRTSAAKRMAERVHERHRDAEVIPYAWHYLTHEASDGVVVGSNRSLALEPGSFGHLRGDGIAHAWEISRICAEAFGSTRVVIRTPPSFSPGGLSRRRFTDFVNALAPEHPRLVWEPEGLWSSAEAAAFAEPLGVEVLAPAFAMTGQLLEFEGAGWLRISGGKDARLRASHAEVLAYALAEHEGLTVLFEGPRAYANLRSFASALALV</sequence>
<comment type="caution">
    <text evidence="1">The sequence shown here is derived from an EMBL/GenBank/DDBJ whole genome shotgun (WGS) entry which is preliminary data.</text>
</comment>
<dbReference type="Gene3D" id="3.20.20.410">
    <property type="entry name" value="Protein of unknown function UPF0759"/>
    <property type="match status" value="1"/>
</dbReference>
<dbReference type="InterPro" id="IPR036520">
    <property type="entry name" value="UPF0759_sf"/>
</dbReference>
<name>A0A0C2D326_9BACT</name>
<dbReference type="EMBL" id="JMCC02000071">
    <property type="protein sequence ID" value="KIG14537.1"/>
    <property type="molecule type" value="Genomic_DNA"/>
</dbReference>
<reference evidence="1 2" key="1">
    <citation type="submission" date="2014-12" db="EMBL/GenBank/DDBJ databases">
        <title>Genome assembly of Enhygromyxa salina DSM 15201.</title>
        <authorList>
            <person name="Sharma G."/>
            <person name="Subramanian S."/>
        </authorList>
    </citation>
    <scope>NUCLEOTIDE SEQUENCE [LARGE SCALE GENOMIC DNA]</scope>
    <source>
        <strain evidence="1 2">DSM 15201</strain>
    </source>
</reference>